<evidence type="ECO:0008006" key="5">
    <source>
        <dbReference type="Google" id="ProtNLM"/>
    </source>
</evidence>
<dbReference type="EMBL" id="CADEAL010000285">
    <property type="protein sequence ID" value="CAB1417797.1"/>
    <property type="molecule type" value="Genomic_DNA"/>
</dbReference>
<feature type="compositionally biased region" description="Basic and acidic residues" evidence="1">
    <location>
        <begin position="94"/>
        <end position="103"/>
    </location>
</feature>
<evidence type="ECO:0000313" key="4">
    <source>
        <dbReference type="Proteomes" id="UP001153269"/>
    </source>
</evidence>
<dbReference type="Proteomes" id="UP001153269">
    <property type="component" value="Unassembled WGS sequence"/>
</dbReference>
<accession>A0A9N7Y9H9</accession>
<evidence type="ECO:0000313" key="3">
    <source>
        <dbReference type="EMBL" id="CAB1417797.1"/>
    </source>
</evidence>
<keyword evidence="2" id="KW-0472">Membrane</keyword>
<comment type="caution">
    <text evidence="3">The sequence shown here is derived from an EMBL/GenBank/DDBJ whole genome shotgun (WGS) entry which is preliminary data.</text>
</comment>
<organism evidence="3 4">
    <name type="scientific">Pleuronectes platessa</name>
    <name type="common">European plaice</name>
    <dbReference type="NCBI Taxonomy" id="8262"/>
    <lineage>
        <taxon>Eukaryota</taxon>
        <taxon>Metazoa</taxon>
        <taxon>Chordata</taxon>
        <taxon>Craniata</taxon>
        <taxon>Vertebrata</taxon>
        <taxon>Euteleostomi</taxon>
        <taxon>Actinopterygii</taxon>
        <taxon>Neopterygii</taxon>
        <taxon>Teleostei</taxon>
        <taxon>Neoteleostei</taxon>
        <taxon>Acanthomorphata</taxon>
        <taxon>Carangaria</taxon>
        <taxon>Pleuronectiformes</taxon>
        <taxon>Pleuronectoidei</taxon>
        <taxon>Pleuronectidae</taxon>
        <taxon>Pleuronectes</taxon>
    </lineage>
</organism>
<protein>
    <recommendedName>
        <fullName evidence="5">Transmembrane protein</fullName>
    </recommendedName>
</protein>
<evidence type="ECO:0000256" key="1">
    <source>
        <dbReference type="SAM" id="MobiDB-lite"/>
    </source>
</evidence>
<evidence type="ECO:0000256" key="2">
    <source>
        <dbReference type="SAM" id="Phobius"/>
    </source>
</evidence>
<reference evidence="3" key="1">
    <citation type="submission" date="2020-03" db="EMBL/GenBank/DDBJ databases">
        <authorList>
            <person name="Weist P."/>
        </authorList>
    </citation>
    <scope>NUCLEOTIDE SEQUENCE</scope>
</reference>
<feature type="region of interest" description="Disordered" evidence="1">
    <location>
        <begin position="83"/>
        <end position="103"/>
    </location>
</feature>
<keyword evidence="2" id="KW-1133">Transmembrane helix</keyword>
<proteinExistence type="predicted"/>
<keyword evidence="4" id="KW-1185">Reference proteome</keyword>
<feature type="transmembrane region" description="Helical" evidence="2">
    <location>
        <begin position="108"/>
        <end position="127"/>
    </location>
</feature>
<name>A0A9N7Y9H9_PLEPL</name>
<dbReference type="AlphaFoldDB" id="A0A9N7Y9H9"/>
<gene>
    <name evidence="3" type="ORF">PLEPLA_LOCUS5616</name>
</gene>
<keyword evidence="2" id="KW-0812">Transmembrane</keyword>
<sequence>MLHVAGRVAGGGKCLWRRSDSKALIRLCPLTRCFGVCTSVFGAGAREKSSRPCSLFTTSTGQLIRPGSLCFWSWSGKRPLNSGAPSATTIAPGREGDAGTSDAERHRWPPVVVVVVVAVAVAVVLFYQTSQESVQRWRVSAQKMARLETVTKN</sequence>